<dbReference type="Proteomes" id="UP000694865">
    <property type="component" value="Unplaced"/>
</dbReference>
<evidence type="ECO:0000256" key="3">
    <source>
        <dbReference type="ARBA" id="ARBA00023180"/>
    </source>
</evidence>
<evidence type="ECO:0000313" key="4">
    <source>
        <dbReference type="Proteomes" id="UP000694865"/>
    </source>
</evidence>
<dbReference type="PANTHER" id="PTHR10342:SF274">
    <property type="entry name" value="ARYLSULFATASE B"/>
    <property type="match status" value="1"/>
</dbReference>
<dbReference type="InterPro" id="IPR047115">
    <property type="entry name" value="ARSB"/>
</dbReference>
<accession>A0ABM0MFG7</accession>
<organism evidence="4 5">
    <name type="scientific">Saccoglossus kowalevskii</name>
    <name type="common">Acorn worm</name>
    <dbReference type="NCBI Taxonomy" id="10224"/>
    <lineage>
        <taxon>Eukaryota</taxon>
        <taxon>Metazoa</taxon>
        <taxon>Hemichordata</taxon>
        <taxon>Enteropneusta</taxon>
        <taxon>Harrimaniidae</taxon>
        <taxon>Saccoglossus</taxon>
    </lineage>
</organism>
<dbReference type="GeneID" id="102807277"/>
<keyword evidence="1" id="KW-0479">Metal-binding</keyword>
<reference evidence="5" key="1">
    <citation type="submission" date="2025-08" db="UniProtKB">
        <authorList>
            <consortium name="RefSeq"/>
        </authorList>
    </citation>
    <scope>IDENTIFICATION</scope>
    <source>
        <tissue evidence="5">Testes</tissue>
    </source>
</reference>
<name>A0ABM0MFG7_SACKO</name>
<evidence type="ECO:0000313" key="5">
    <source>
        <dbReference type="RefSeq" id="XP_006818758.1"/>
    </source>
</evidence>
<keyword evidence="2" id="KW-0106">Calcium</keyword>
<dbReference type="PANTHER" id="PTHR10342">
    <property type="entry name" value="ARYLSULFATASE"/>
    <property type="match status" value="1"/>
</dbReference>
<protein>
    <submittedName>
        <fullName evidence="5">Arylsulfatase B-like</fullName>
    </submittedName>
</protein>
<proteinExistence type="predicted"/>
<dbReference type="InterPro" id="IPR017850">
    <property type="entry name" value="Alkaline_phosphatase_core_sf"/>
</dbReference>
<dbReference type="Gene3D" id="3.40.720.10">
    <property type="entry name" value="Alkaline Phosphatase, subunit A"/>
    <property type="match status" value="1"/>
</dbReference>
<keyword evidence="3" id="KW-0325">Glycoprotein</keyword>
<evidence type="ECO:0000256" key="1">
    <source>
        <dbReference type="ARBA" id="ARBA00022723"/>
    </source>
</evidence>
<sequence>NGGLPAHGGNNLPLRGEKKSLYEGGVRGLAFVHSPDFSEDMKGTVYTELMHITDWFPTLLGLASDGSDSNSEESKPLDGFDQWESISTGTASLRKAILLNIDPLQPPPQNKDPLPDEWTEEYDTSIMDAIRVGDWKLLTGNPGVGIWTPGPESGQEPVNPSDSPGKFVWLFNIAEDPNETAYFSEENPEIS</sequence>
<dbReference type="SUPFAM" id="SSF53649">
    <property type="entry name" value="Alkaline phosphatase-like"/>
    <property type="match status" value="1"/>
</dbReference>
<dbReference type="RefSeq" id="XP_006818758.1">
    <property type="nucleotide sequence ID" value="XM_006818695.1"/>
</dbReference>
<evidence type="ECO:0000256" key="2">
    <source>
        <dbReference type="ARBA" id="ARBA00022837"/>
    </source>
</evidence>
<dbReference type="Gene3D" id="3.30.1120.10">
    <property type="match status" value="1"/>
</dbReference>
<keyword evidence="4" id="KW-1185">Reference proteome</keyword>
<feature type="non-terminal residue" evidence="5">
    <location>
        <position position="1"/>
    </location>
</feature>
<gene>
    <name evidence="5" type="primary">LOC102807277</name>
</gene>